<dbReference type="EMBL" id="KZ308906">
    <property type="protein sequence ID" value="KAG8235417.1"/>
    <property type="molecule type" value="Genomic_DNA"/>
</dbReference>
<reference evidence="13" key="2">
    <citation type="submission" date="2017-10" db="EMBL/GenBank/DDBJ databases">
        <title>Ladona fulva Genome sequencing and assembly.</title>
        <authorList>
            <person name="Murali S."/>
            <person name="Richards S."/>
            <person name="Bandaranaike D."/>
            <person name="Bellair M."/>
            <person name="Blankenburg K."/>
            <person name="Chao H."/>
            <person name="Dinh H."/>
            <person name="Doddapaneni H."/>
            <person name="Dugan-Rocha S."/>
            <person name="Elkadiri S."/>
            <person name="Gnanaolivu R."/>
            <person name="Hernandez B."/>
            <person name="Skinner E."/>
            <person name="Javaid M."/>
            <person name="Lee S."/>
            <person name="Li M."/>
            <person name="Ming W."/>
            <person name="Munidasa M."/>
            <person name="Muniz J."/>
            <person name="Nguyen L."/>
            <person name="Hughes D."/>
            <person name="Osuji N."/>
            <person name="Pu L.-L."/>
            <person name="Puazo M."/>
            <person name="Qu C."/>
            <person name="Quiroz J."/>
            <person name="Raj R."/>
            <person name="Weissenberger G."/>
            <person name="Xin Y."/>
            <person name="Zou X."/>
            <person name="Han Y."/>
            <person name="Worley K."/>
            <person name="Muzny D."/>
            <person name="Gibbs R."/>
        </authorList>
    </citation>
    <scope>NUCLEOTIDE SEQUENCE</scope>
    <source>
        <strain evidence="13">Sampled in the wild</strain>
    </source>
</reference>
<evidence type="ECO:0000256" key="6">
    <source>
        <dbReference type="ARBA" id="ARBA00022989"/>
    </source>
</evidence>
<reference evidence="13" key="1">
    <citation type="submission" date="2013-04" db="EMBL/GenBank/DDBJ databases">
        <authorList>
            <person name="Qu J."/>
            <person name="Murali S.C."/>
            <person name="Bandaranaike D."/>
            <person name="Bellair M."/>
            <person name="Blankenburg K."/>
            <person name="Chao H."/>
            <person name="Dinh H."/>
            <person name="Doddapaneni H."/>
            <person name="Downs B."/>
            <person name="Dugan-Rocha S."/>
            <person name="Elkadiri S."/>
            <person name="Gnanaolivu R.D."/>
            <person name="Hernandez B."/>
            <person name="Javaid M."/>
            <person name="Jayaseelan J.C."/>
            <person name="Lee S."/>
            <person name="Li M."/>
            <person name="Ming W."/>
            <person name="Munidasa M."/>
            <person name="Muniz J."/>
            <person name="Nguyen L."/>
            <person name="Ongeri F."/>
            <person name="Osuji N."/>
            <person name="Pu L.-L."/>
            <person name="Puazo M."/>
            <person name="Qu C."/>
            <person name="Quiroz J."/>
            <person name="Raj R."/>
            <person name="Weissenberger G."/>
            <person name="Xin Y."/>
            <person name="Zou X."/>
            <person name="Han Y."/>
            <person name="Richards S."/>
            <person name="Worley K."/>
            <person name="Muzny D."/>
            <person name="Gibbs R."/>
        </authorList>
    </citation>
    <scope>NUCLEOTIDE SEQUENCE</scope>
    <source>
        <strain evidence="13">Sampled in the wild</strain>
    </source>
</reference>
<protein>
    <recommendedName>
        <fullName evidence="3">Transmembrane protein 231</fullName>
    </recommendedName>
</protein>
<dbReference type="Proteomes" id="UP000792457">
    <property type="component" value="Unassembled WGS sequence"/>
</dbReference>
<comment type="function">
    <text evidence="11">Transmembrane component of the tectonic-like complex, a complex localized at the transition zone of primary cilia and acting as a barrier that prevents diffusion of transmembrane proteins between the cilia and plasma membranes. Required for ciliogenesis and sonic hedgehog/SHH signaling.</text>
</comment>
<dbReference type="PANTHER" id="PTHR14605:SF1">
    <property type="entry name" value="TRANSMEMBRANE PROTEIN 231"/>
    <property type="match status" value="1"/>
</dbReference>
<dbReference type="Pfam" id="PF10149">
    <property type="entry name" value="TM231"/>
    <property type="match status" value="1"/>
</dbReference>
<comment type="similarity">
    <text evidence="2">Belongs to the TMEM231 family.</text>
</comment>
<evidence type="ECO:0000256" key="2">
    <source>
        <dbReference type="ARBA" id="ARBA00009082"/>
    </source>
</evidence>
<evidence type="ECO:0000256" key="9">
    <source>
        <dbReference type="ARBA" id="ARBA00023180"/>
    </source>
</evidence>
<feature type="transmembrane region" description="Helical" evidence="12">
    <location>
        <begin position="267"/>
        <end position="289"/>
    </location>
</feature>
<dbReference type="AlphaFoldDB" id="A0A8K0P6Z8"/>
<keyword evidence="6 12" id="KW-1133">Transmembrane helix</keyword>
<sequence length="313" mass="36691">MAVYQLYSHCVACKYKNTLCSKAFVFVFICLLLTYIPPFFVVYGSDAFWLRTEIRREKPDVHFKHEFLLVLETNEFEIPTICSTIENLQFTTTEKNICSANKVLEEDIDKDGKYDYLSIEIQVPLTATEVVYHVKMFLLFDYRLSLTSNFQMESMGFIEKSSSWAGGARLDIYGDLRLHLKEPITSHGTDSRYNKTIFKAEQEVTNIQSVLDEYTRRNVSTHIFPVNALWTFGRSSTDPFILTAKIHYPEEQVVFYTSIFEALKWAWIQYLAFLWPFLYAFQVICSWVFKHRLINAGITFDPPINYGTHKKFF</sequence>
<keyword evidence="4" id="KW-1003">Cell membrane</keyword>
<organism evidence="13 14">
    <name type="scientific">Ladona fulva</name>
    <name type="common">Scarce chaser dragonfly</name>
    <name type="synonym">Libellula fulva</name>
    <dbReference type="NCBI Taxonomy" id="123851"/>
    <lineage>
        <taxon>Eukaryota</taxon>
        <taxon>Metazoa</taxon>
        <taxon>Ecdysozoa</taxon>
        <taxon>Arthropoda</taxon>
        <taxon>Hexapoda</taxon>
        <taxon>Insecta</taxon>
        <taxon>Pterygota</taxon>
        <taxon>Palaeoptera</taxon>
        <taxon>Odonata</taxon>
        <taxon>Epiprocta</taxon>
        <taxon>Anisoptera</taxon>
        <taxon>Libelluloidea</taxon>
        <taxon>Libellulidae</taxon>
        <taxon>Ladona</taxon>
    </lineage>
</organism>
<keyword evidence="8 12" id="KW-0472">Membrane</keyword>
<dbReference type="PANTHER" id="PTHR14605">
    <property type="entry name" value="CHST5 PROTEIN"/>
    <property type="match status" value="1"/>
</dbReference>
<gene>
    <name evidence="13" type="ORF">J437_LFUL015873</name>
</gene>
<evidence type="ECO:0000256" key="8">
    <source>
        <dbReference type="ARBA" id="ARBA00023136"/>
    </source>
</evidence>
<evidence type="ECO:0000256" key="11">
    <source>
        <dbReference type="ARBA" id="ARBA00024803"/>
    </source>
</evidence>
<comment type="subcellular location">
    <subcellularLocation>
        <location evidence="1">Cell projection</location>
        <location evidence="1">Cilium membrane</location>
        <topology evidence="1">Multi-pass membrane protein</topology>
    </subcellularLocation>
</comment>
<dbReference type="InterPro" id="IPR019306">
    <property type="entry name" value="TMEM231"/>
</dbReference>
<dbReference type="GO" id="GO:0060170">
    <property type="term" value="C:ciliary membrane"/>
    <property type="evidence" value="ECO:0007669"/>
    <property type="project" value="UniProtKB-SubCell"/>
</dbReference>
<evidence type="ECO:0000256" key="10">
    <source>
        <dbReference type="ARBA" id="ARBA00023273"/>
    </source>
</evidence>
<evidence type="ECO:0000313" key="13">
    <source>
        <dbReference type="EMBL" id="KAG8235417.1"/>
    </source>
</evidence>
<dbReference type="OrthoDB" id="426438at2759"/>
<proteinExistence type="inferred from homology"/>
<dbReference type="GO" id="GO:0032880">
    <property type="term" value="P:regulation of protein localization"/>
    <property type="evidence" value="ECO:0007669"/>
    <property type="project" value="TreeGrafter"/>
</dbReference>
<evidence type="ECO:0000256" key="7">
    <source>
        <dbReference type="ARBA" id="ARBA00023069"/>
    </source>
</evidence>
<keyword evidence="7" id="KW-0969">Cilium</keyword>
<dbReference type="GO" id="GO:0060271">
    <property type="term" value="P:cilium assembly"/>
    <property type="evidence" value="ECO:0007669"/>
    <property type="project" value="TreeGrafter"/>
</dbReference>
<dbReference type="GO" id="GO:0035869">
    <property type="term" value="C:ciliary transition zone"/>
    <property type="evidence" value="ECO:0007669"/>
    <property type="project" value="TreeGrafter"/>
</dbReference>
<keyword evidence="14" id="KW-1185">Reference proteome</keyword>
<evidence type="ECO:0000256" key="1">
    <source>
        <dbReference type="ARBA" id="ARBA00004272"/>
    </source>
</evidence>
<evidence type="ECO:0000256" key="5">
    <source>
        <dbReference type="ARBA" id="ARBA00022692"/>
    </source>
</evidence>
<evidence type="ECO:0000256" key="4">
    <source>
        <dbReference type="ARBA" id="ARBA00022475"/>
    </source>
</evidence>
<keyword evidence="9" id="KW-0325">Glycoprotein</keyword>
<keyword evidence="10" id="KW-0966">Cell projection</keyword>
<feature type="transmembrane region" description="Helical" evidence="12">
    <location>
        <begin position="23"/>
        <end position="43"/>
    </location>
</feature>
<comment type="caution">
    <text evidence="13">The sequence shown here is derived from an EMBL/GenBank/DDBJ whole genome shotgun (WGS) entry which is preliminary data.</text>
</comment>
<evidence type="ECO:0000256" key="12">
    <source>
        <dbReference type="SAM" id="Phobius"/>
    </source>
</evidence>
<name>A0A8K0P6Z8_LADFU</name>
<evidence type="ECO:0000256" key="3">
    <source>
        <dbReference type="ARBA" id="ARBA00015087"/>
    </source>
</evidence>
<keyword evidence="5 12" id="KW-0812">Transmembrane</keyword>
<evidence type="ECO:0000313" key="14">
    <source>
        <dbReference type="Proteomes" id="UP000792457"/>
    </source>
</evidence>
<accession>A0A8K0P6Z8</accession>